<evidence type="ECO:0000256" key="1">
    <source>
        <dbReference type="ARBA" id="ARBA00008315"/>
    </source>
</evidence>
<feature type="region of interest" description="Disordered" evidence="2">
    <location>
        <begin position="259"/>
        <end position="490"/>
    </location>
</feature>
<feature type="compositionally biased region" description="Acidic residues" evidence="2">
    <location>
        <begin position="875"/>
        <end position="884"/>
    </location>
</feature>
<evidence type="ECO:0000313" key="3">
    <source>
        <dbReference type="EMBL" id="TPX63038.1"/>
    </source>
</evidence>
<feature type="compositionally biased region" description="Polar residues" evidence="2">
    <location>
        <begin position="1456"/>
        <end position="1467"/>
    </location>
</feature>
<gene>
    <name evidence="3" type="ORF">CcCBS67573_g08783</name>
</gene>
<protein>
    <submittedName>
        <fullName evidence="3">Uncharacterized protein</fullName>
    </submittedName>
</protein>
<dbReference type="OrthoDB" id="2163395at2759"/>
<feature type="compositionally biased region" description="Polar residues" evidence="2">
    <location>
        <begin position="384"/>
        <end position="422"/>
    </location>
</feature>
<feature type="compositionally biased region" description="Polar residues" evidence="2">
    <location>
        <begin position="1069"/>
        <end position="1088"/>
    </location>
</feature>
<reference evidence="3 4" key="1">
    <citation type="journal article" date="2019" name="Sci. Rep.">
        <title>Comparative genomics of chytrid fungi reveal insights into the obligate biotrophic and pathogenic lifestyle of Synchytrium endobioticum.</title>
        <authorList>
            <person name="van de Vossenberg B.T.L.H."/>
            <person name="Warris S."/>
            <person name="Nguyen H.D.T."/>
            <person name="van Gent-Pelzer M.P.E."/>
            <person name="Joly D.L."/>
            <person name="van de Geest H.C."/>
            <person name="Bonants P.J.M."/>
            <person name="Smith D.S."/>
            <person name="Levesque C.A."/>
            <person name="van der Lee T.A.J."/>
        </authorList>
    </citation>
    <scope>NUCLEOTIDE SEQUENCE [LARGE SCALE GENOMIC DNA]</scope>
    <source>
        <strain evidence="3 4">CBS 675.73</strain>
    </source>
</reference>
<proteinExistence type="inferred from homology"/>
<feature type="compositionally biased region" description="Basic and acidic residues" evidence="2">
    <location>
        <begin position="1334"/>
        <end position="1348"/>
    </location>
</feature>
<feature type="region of interest" description="Disordered" evidence="2">
    <location>
        <begin position="34"/>
        <end position="53"/>
    </location>
</feature>
<feature type="region of interest" description="Disordered" evidence="2">
    <location>
        <begin position="1167"/>
        <end position="1199"/>
    </location>
</feature>
<name>A0A507EIK9_9FUNG</name>
<comment type="caution">
    <text evidence="3">The sequence shown here is derived from an EMBL/GenBank/DDBJ whole genome shotgun (WGS) entry which is preliminary data.</text>
</comment>
<feature type="compositionally biased region" description="Polar residues" evidence="2">
    <location>
        <begin position="1616"/>
        <end position="1636"/>
    </location>
</feature>
<dbReference type="Pfam" id="PF13879">
    <property type="entry name" value="Hmw_CFAP97"/>
    <property type="match status" value="1"/>
</dbReference>
<feature type="compositionally biased region" description="Basic and acidic residues" evidence="2">
    <location>
        <begin position="1402"/>
        <end position="1411"/>
    </location>
</feature>
<feature type="compositionally biased region" description="Basic and acidic residues" evidence="2">
    <location>
        <begin position="1511"/>
        <end position="1521"/>
    </location>
</feature>
<feature type="compositionally biased region" description="Low complexity" evidence="2">
    <location>
        <begin position="1600"/>
        <end position="1615"/>
    </location>
</feature>
<dbReference type="InterPro" id="IPR038792">
    <property type="entry name" value="CFAP97D1/2"/>
</dbReference>
<dbReference type="STRING" id="246404.A0A507EIK9"/>
<feature type="compositionally biased region" description="Polar residues" evidence="2">
    <location>
        <begin position="1313"/>
        <end position="1333"/>
    </location>
</feature>
<feature type="region of interest" description="Disordered" evidence="2">
    <location>
        <begin position="1"/>
        <end position="25"/>
    </location>
</feature>
<feature type="region of interest" description="Disordered" evidence="2">
    <location>
        <begin position="758"/>
        <end position="784"/>
    </location>
</feature>
<feature type="compositionally biased region" description="Low complexity" evidence="2">
    <location>
        <begin position="924"/>
        <end position="936"/>
    </location>
</feature>
<feature type="compositionally biased region" description="Polar residues" evidence="2">
    <location>
        <begin position="429"/>
        <end position="490"/>
    </location>
</feature>
<feature type="compositionally biased region" description="Basic and acidic residues" evidence="2">
    <location>
        <begin position="1366"/>
        <end position="1390"/>
    </location>
</feature>
<feature type="region of interest" description="Disordered" evidence="2">
    <location>
        <begin position="834"/>
        <end position="953"/>
    </location>
</feature>
<dbReference type="PANTHER" id="PTHR33768">
    <property type="entry name" value="MIP11318P"/>
    <property type="match status" value="1"/>
</dbReference>
<feature type="compositionally biased region" description="Polar residues" evidence="2">
    <location>
        <begin position="259"/>
        <end position="275"/>
    </location>
</feature>
<feature type="compositionally biased region" description="Acidic residues" evidence="2">
    <location>
        <begin position="600"/>
        <end position="609"/>
    </location>
</feature>
<feature type="compositionally biased region" description="Low complexity" evidence="2">
    <location>
        <begin position="1638"/>
        <end position="1656"/>
    </location>
</feature>
<feature type="compositionally biased region" description="Basic and acidic residues" evidence="2">
    <location>
        <begin position="1271"/>
        <end position="1284"/>
    </location>
</feature>
<feature type="region of interest" description="Disordered" evidence="2">
    <location>
        <begin position="589"/>
        <end position="609"/>
    </location>
</feature>
<dbReference type="InterPro" id="IPR029488">
    <property type="entry name" value="Hmw/CFAP97"/>
</dbReference>
<feature type="compositionally biased region" description="Polar residues" evidence="2">
    <location>
        <begin position="349"/>
        <end position="376"/>
    </location>
</feature>
<accession>A0A507EIK9</accession>
<organism evidence="3 4">
    <name type="scientific">Chytriomyces confervae</name>
    <dbReference type="NCBI Taxonomy" id="246404"/>
    <lineage>
        <taxon>Eukaryota</taxon>
        <taxon>Fungi</taxon>
        <taxon>Fungi incertae sedis</taxon>
        <taxon>Chytridiomycota</taxon>
        <taxon>Chytridiomycota incertae sedis</taxon>
        <taxon>Chytridiomycetes</taxon>
        <taxon>Chytridiales</taxon>
        <taxon>Chytriomycetaceae</taxon>
        <taxon>Chytriomyces</taxon>
    </lineage>
</organism>
<keyword evidence="4" id="KW-1185">Reference proteome</keyword>
<feature type="region of interest" description="Disordered" evidence="2">
    <location>
        <begin position="981"/>
        <end position="1149"/>
    </location>
</feature>
<feature type="region of interest" description="Disordered" evidence="2">
    <location>
        <begin position="1271"/>
        <end position="1656"/>
    </location>
</feature>
<feature type="compositionally biased region" description="Basic and acidic residues" evidence="2">
    <location>
        <begin position="1560"/>
        <end position="1569"/>
    </location>
</feature>
<comment type="similarity">
    <text evidence="1">Belongs to the CFAP97 family.</text>
</comment>
<dbReference type="EMBL" id="QEAP01000635">
    <property type="protein sequence ID" value="TPX63038.1"/>
    <property type="molecule type" value="Genomic_DNA"/>
</dbReference>
<evidence type="ECO:0000256" key="2">
    <source>
        <dbReference type="SAM" id="MobiDB-lite"/>
    </source>
</evidence>
<dbReference type="Proteomes" id="UP000320333">
    <property type="component" value="Unassembled WGS sequence"/>
</dbReference>
<evidence type="ECO:0000313" key="4">
    <source>
        <dbReference type="Proteomes" id="UP000320333"/>
    </source>
</evidence>
<sequence>MAAVQAMSAPPHPLEEGKPPLDPSFQSIRKVTLKSDKPHTRKPHLVKPSTVPGGLSGNYEHRHYQAMHPTCNKLLAVRWESYVFEIHRRNLKKARHTIDDSRPKVYKHLDMRLKKTQTEEERMHTIEKNNNILFNRIMSQKLRDTDVSSISDSRAFDKRRDHIHEAHTHIRQCRNDNILKDNLTILQRIEEKAPNYNRLAWYSDRLRNLGYLCNIAEYPKHYLDQLEEGKPHYDLVRPKTHEITYMQKRGNNNAAVLNARKSQTAPEQETTSSTLLRPKTRGHPTSSPLLGDSQSTSAAASVIAGGAENNDADSSQLPVDSKATEFPSQDASETLAAANAVPNPPSPKQTPASKSTSIRGTPKQTSFATISRQDSVTKAGATPKKSSVAVSPRKQTSQIQLHDSSAPTTPTQKSVTNLSTATPAAPGTPQKQLSTATLHQTSKSFTPKHAASTTSHNSPRKSSLAGTPAKQSSVKQSRQPSQQILTQKSSKLPSKAASILLADTTAFTAKEEEASWVEKTYSQHSLTDNRPARWMEDEASAKAAITMSDDLADLGIVDCNSSSVSVDAVAVSSDERAAAESVGPLLVAKEGSRPSSGWSEFDDASPEGEDSVMALNESTLLDVGGVVVDSEDVVKIPNALFDGTSGDGAVIQLMNDESQVEGEEDDFNYEADAAHEEIEALDEMTSEQLEAKLELETVEREAIEKSNEYYSQEEATGQMEALINQLGELIQTGAEGEETVTGGDSSKVLEEHLFDHIPESHGQTAHGSEPKEESNTHAPETGNESLADHDETAVLHNPENAYDADEFQNDTADGIELDGQYDDSFGEKDEVHEDMQYHSSHPAEQNDKLGATKALSDDHKDMAGEYESATNEYSPDYEADDDLEGGAATKASDAGQSEHNEDDFDTEAPAQPVEPFAAEHVEIADATAAQDANNDTESPYADEYEPLEKDTQNFAEFTDAMADEAGMYAVTEKADGEEIISDAIKESHIGSLEENSPEVAGDKVENENAPSGHGDDQDEASNHAEAEVGDPSSNNAESNDGPPIEPEAALSTEDDLQFKRSAPLPPIDSTGTRPTSSKSHAEQASLSRPISARVLGPIPTPPRGSKPSSRPVSGFHHSTHELSSPSKRASLPDLVKTDSAPSSRPLSAMRPVLSHVGSAAAIVAEGPLEGGPIHDAPVKPSSVFTGSPAASKRASKTQSARLSKTASIAALEHSASPVVVSRSRPFSGVTSSSAVIHRDQDVDAVRKSISNIVARSSSKMNLESAVMDEVKKSEFSKSPSKEALKSGSSTRPVSGVASKVDVQRRSKIPFKTVSKSASVSKLSTTSKSRVSSEQSHHDQTKNSMHDFSSKIGSVKASRAQSAVLGKETESEEHVAPMHESSETDEKHLEAENTTGAASYHDAAQEDPHAQDADVIQSSQEDTLMGMTSKDDGIHDAVHSHSSEVESSAIEVGELHSLSTDYETNGMTLANEAEFKPDDEDTKPAEQASQLTEHPPSAPTDIDEIAPVIADDSAHQSSHEVEIVPSDSEAAMPDQSLGAAEKAHLETTEDTAELLPVADHSSGEIQHETSLDAAESTSPPNHDTIQDAHELSHHDEPEHLSPASKPASATSKKPQSNYVSNSGTPKGQNTPKQQLSRPGSKSKLGKGASLSDLVPLK</sequence>
<feature type="compositionally biased region" description="Basic and acidic residues" evidence="2">
    <location>
        <begin position="1583"/>
        <end position="1598"/>
    </location>
</feature>
<dbReference type="PANTHER" id="PTHR33768:SF3">
    <property type="entry name" value="MIP11318P"/>
    <property type="match status" value="1"/>
</dbReference>
<feature type="compositionally biased region" description="Basic and acidic residues" evidence="2">
    <location>
        <begin position="1428"/>
        <end position="1443"/>
    </location>
</feature>
<feature type="compositionally biased region" description="Polar residues" evidence="2">
    <location>
        <begin position="283"/>
        <end position="299"/>
    </location>
</feature>